<evidence type="ECO:0000313" key="2">
    <source>
        <dbReference type="Proteomes" id="UP000281553"/>
    </source>
</evidence>
<evidence type="ECO:0008006" key="3">
    <source>
        <dbReference type="Google" id="ProtNLM"/>
    </source>
</evidence>
<dbReference type="PANTHER" id="PTHR31569">
    <property type="entry name" value="SWIM-TYPE DOMAIN-CONTAINING PROTEIN"/>
    <property type="match status" value="1"/>
</dbReference>
<dbReference type="Proteomes" id="UP000281553">
    <property type="component" value="Unassembled WGS sequence"/>
</dbReference>
<accession>A0A3P7LYW0</accession>
<dbReference type="PANTHER" id="PTHR31569:SF4">
    <property type="entry name" value="SWIM-TYPE DOMAIN-CONTAINING PROTEIN"/>
    <property type="match status" value="1"/>
</dbReference>
<sequence>MLHNHDKYLGWIFEKQPNLDIDGLSESTNAAADLSHQFLQIMHPMRFSSFHELQAKMEEFQKYTGSLYVMRSTKRFPDDHPERKTLVYRSLVFECYHYGTRKSLAKLRPNQRTAKIGCRSRISIYCKDHELTVMRYEVRHNHEVTQQSARLYPKNRRLDKSQELAVRELMKSHPENHVIKDYIEDNFNMSVTLYDVKNLKRRFKTHPEPPTELTQEDMFLHINPQLQQLEQLAMSSNSDRFWGRIDDIAALASRWRNEDNGLTGVIVSSPDHCPEVAAFECAEVDSSSLLNSDEETTSTSAYFNNQSGSDAYVVGQAINRRMAQVDTVTHCHRHDRLPKVLKYETTDFKNLHGTWALCEEDHR</sequence>
<organism evidence="1 2">
    <name type="scientific">Dibothriocephalus latus</name>
    <name type="common">Fish tapeworm</name>
    <name type="synonym">Diphyllobothrium latum</name>
    <dbReference type="NCBI Taxonomy" id="60516"/>
    <lineage>
        <taxon>Eukaryota</taxon>
        <taxon>Metazoa</taxon>
        <taxon>Spiralia</taxon>
        <taxon>Lophotrochozoa</taxon>
        <taxon>Platyhelminthes</taxon>
        <taxon>Cestoda</taxon>
        <taxon>Eucestoda</taxon>
        <taxon>Diphyllobothriidea</taxon>
        <taxon>Diphyllobothriidae</taxon>
        <taxon>Dibothriocephalus</taxon>
    </lineage>
</organism>
<dbReference type="EMBL" id="UYRU01051234">
    <property type="protein sequence ID" value="VDN11341.1"/>
    <property type="molecule type" value="Genomic_DNA"/>
</dbReference>
<gene>
    <name evidence="1" type="ORF">DILT_LOCUS7172</name>
</gene>
<reference evidence="1 2" key="1">
    <citation type="submission" date="2018-11" db="EMBL/GenBank/DDBJ databases">
        <authorList>
            <consortium name="Pathogen Informatics"/>
        </authorList>
    </citation>
    <scope>NUCLEOTIDE SEQUENCE [LARGE SCALE GENOMIC DNA]</scope>
</reference>
<protein>
    <recommendedName>
        <fullName evidence="3">FAR1 domain-containing protein</fullName>
    </recommendedName>
</protein>
<proteinExistence type="predicted"/>
<dbReference type="AlphaFoldDB" id="A0A3P7LYW0"/>
<dbReference type="InterPro" id="IPR052579">
    <property type="entry name" value="Zinc_finger_SWIM"/>
</dbReference>
<evidence type="ECO:0000313" key="1">
    <source>
        <dbReference type="EMBL" id="VDN11341.1"/>
    </source>
</evidence>
<dbReference type="OrthoDB" id="167578at2759"/>
<name>A0A3P7LYW0_DIBLA</name>
<keyword evidence="2" id="KW-1185">Reference proteome</keyword>